<dbReference type="GO" id="GO:0046983">
    <property type="term" value="F:protein dimerization activity"/>
    <property type="evidence" value="ECO:0007669"/>
    <property type="project" value="InterPro"/>
</dbReference>
<keyword evidence="3" id="KW-0902">Two-component regulatory system</keyword>
<dbReference type="PANTHER" id="PTHR24421:SF58">
    <property type="entry name" value="SIGNAL TRANSDUCTION HISTIDINE-PROTEIN KINASE_PHOSPHATASE UHPB"/>
    <property type="match status" value="1"/>
</dbReference>
<evidence type="ECO:0000256" key="2">
    <source>
        <dbReference type="ARBA" id="ARBA00022777"/>
    </source>
</evidence>
<keyword evidence="7" id="KW-1185">Reference proteome</keyword>
<dbReference type="Gene3D" id="1.20.5.1930">
    <property type="match status" value="1"/>
</dbReference>
<reference evidence="7" key="1">
    <citation type="submission" date="2016-09" db="EMBL/GenBank/DDBJ databases">
        <authorList>
            <person name="Strepis N."/>
        </authorList>
    </citation>
    <scope>NUCLEOTIDE SEQUENCE [LARGE SCALE GENOMIC DNA]</scope>
</reference>
<feature type="transmembrane region" description="Helical" evidence="4">
    <location>
        <begin position="115"/>
        <end position="135"/>
    </location>
</feature>
<dbReference type="PANTHER" id="PTHR24421">
    <property type="entry name" value="NITRATE/NITRITE SENSOR PROTEIN NARX-RELATED"/>
    <property type="match status" value="1"/>
</dbReference>
<evidence type="ECO:0000259" key="5">
    <source>
        <dbReference type="Pfam" id="PF07730"/>
    </source>
</evidence>
<evidence type="ECO:0000256" key="1">
    <source>
        <dbReference type="ARBA" id="ARBA00022679"/>
    </source>
</evidence>
<dbReference type="Proteomes" id="UP000184291">
    <property type="component" value="Unassembled WGS sequence"/>
</dbReference>
<name>A0A1M4RVJ9_9ACTO</name>
<keyword evidence="4" id="KW-0472">Membrane</keyword>
<dbReference type="InterPro" id="IPR036890">
    <property type="entry name" value="HATPase_C_sf"/>
</dbReference>
<dbReference type="Gene3D" id="3.30.565.10">
    <property type="entry name" value="Histidine kinase-like ATPase, C-terminal domain"/>
    <property type="match status" value="1"/>
</dbReference>
<keyword evidence="1" id="KW-0808">Transferase</keyword>
<accession>A0A1M4RVJ9</accession>
<keyword evidence="4" id="KW-0812">Transmembrane</keyword>
<sequence length="393" mass="42568">MLHFLPRSSPVAGHDEPGAWHPTLRTHLLHVGMAGFFFTFAFFFTSLPREPVAISLTALAALALPLTSVAPVVGTAMSIVVTWVAESVPQDTGLLASTAAWGVVAMLLARGLPRWTVYSLACIITLPVLLLPAVYEPLWAAFVWPVTMGVPSLVLGEMLRQQRDQARRDARRRREARLRQRRLVASELHDTVARDLTYAVMAGEQLKIAHAGDEQLSRELDSIIEPVRAAVAQLRRGLQSVTTDDGDADLFRMTLRPPRPIDQTLADARRALADRGASLEVDGVQLLAEELFTPGTHQQVLRVVGELVDNAAKHTAADGLARVAIDIDDGVFDCMVTNAVDATQNSDGALSSGLGLADARRRVETLGGEFVVNRGKARWTVTFSVPVRATATG</sequence>
<dbReference type="RefSeq" id="WP_073327099.1">
    <property type="nucleotide sequence ID" value="NZ_FQTT01000001.1"/>
</dbReference>
<dbReference type="InterPro" id="IPR011712">
    <property type="entry name" value="Sig_transdc_His_kin_sub3_dim/P"/>
</dbReference>
<dbReference type="SUPFAM" id="SSF55874">
    <property type="entry name" value="ATPase domain of HSP90 chaperone/DNA topoisomerase II/histidine kinase"/>
    <property type="match status" value="1"/>
</dbReference>
<dbReference type="EMBL" id="FQTT01000001">
    <property type="protein sequence ID" value="SHE23941.1"/>
    <property type="molecule type" value="Genomic_DNA"/>
</dbReference>
<protein>
    <submittedName>
        <fullName evidence="6">Histidine kinase</fullName>
    </submittedName>
</protein>
<feature type="transmembrane region" description="Helical" evidence="4">
    <location>
        <begin position="27"/>
        <end position="47"/>
    </location>
</feature>
<feature type="transmembrane region" description="Helical" evidence="4">
    <location>
        <begin position="91"/>
        <end position="108"/>
    </location>
</feature>
<dbReference type="GO" id="GO:0000155">
    <property type="term" value="F:phosphorelay sensor kinase activity"/>
    <property type="evidence" value="ECO:0007669"/>
    <property type="project" value="InterPro"/>
</dbReference>
<feature type="transmembrane region" description="Helical" evidence="4">
    <location>
        <begin position="59"/>
        <end position="85"/>
    </location>
</feature>
<gene>
    <name evidence="6" type="ORF">ACGLYG10_0139</name>
</gene>
<dbReference type="STRING" id="1892869.ACGLYG10_0139"/>
<evidence type="ECO:0000313" key="7">
    <source>
        <dbReference type="Proteomes" id="UP000184291"/>
    </source>
</evidence>
<evidence type="ECO:0000313" key="6">
    <source>
        <dbReference type="EMBL" id="SHE23941.1"/>
    </source>
</evidence>
<proteinExistence type="predicted"/>
<evidence type="ECO:0000256" key="4">
    <source>
        <dbReference type="SAM" id="Phobius"/>
    </source>
</evidence>
<evidence type="ECO:0000256" key="3">
    <source>
        <dbReference type="ARBA" id="ARBA00023012"/>
    </source>
</evidence>
<dbReference type="OrthoDB" id="3253720at2"/>
<dbReference type="AlphaFoldDB" id="A0A1M4RVJ9"/>
<feature type="domain" description="Signal transduction histidine kinase subgroup 3 dimerisation and phosphoacceptor" evidence="5">
    <location>
        <begin position="181"/>
        <end position="240"/>
    </location>
</feature>
<dbReference type="GO" id="GO:0016020">
    <property type="term" value="C:membrane"/>
    <property type="evidence" value="ECO:0007669"/>
    <property type="project" value="InterPro"/>
</dbReference>
<dbReference type="Pfam" id="PF07730">
    <property type="entry name" value="HisKA_3"/>
    <property type="match status" value="1"/>
</dbReference>
<organism evidence="6 7">
    <name type="scientific">Actinomyces glycerinitolerans</name>
    <dbReference type="NCBI Taxonomy" id="1892869"/>
    <lineage>
        <taxon>Bacteria</taxon>
        <taxon>Bacillati</taxon>
        <taxon>Actinomycetota</taxon>
        <taxon>Actinomycetes</taxon>
        <taxon>Actinomycetales</taxon>
        <taxon>Actinomycetaceae</taxon>
        <taxon>Actinomyces</taxon>
    </lineage>
</organism>
<keyword evidence="4" id="KW-1133">Transmembrane helix</keyword>
<dbReference type="InterPro" id="IPR050482">
    <property type="entry name" value="Sensor_HK_TwoCompSys"/>
</dbReference>
<keyword evidence="2 6" id="KW-0418">Kinase</keyword>